<dbReference type="OrthoDB" id="10068797at2759"/>
<feature type="region of interest" description="Disordered" evidence="1">
    <location>
        <begin position="318"/>
        <end position="376"/>
    </location>
</feature>
<dbReference type="Proteomes" id="UP000663842">
    <property type="component" value="Unassembled WGS sequence"/>
</dbReference>
<sequence length="376" mass="42902">MTHNTVANKSSSHAYKKDDELWNELDIKFHIDPHEFEDNRIHGIIQIEPEAAQKTIGKLKLIVNDCSEHEFDSKCKCITASGFDVTKNESTSLHIEAVRKDNPTISKLSNKHTLSMIGKFSSFLPIINLEWKSSHANLIVKWYRPDGLKVKQYVIVLDDKEVYFMRKPLEKNLYGVSIDSFIPKEEPVQHTINVKAILENDEHVQLSAPLSFTVPAKGRGKNVQIIQVSQEKHEHNDLTKFNSEDKSTRKQAQQTSTPKVAKHPAKTPEVSTPLQNQTEQNRSFEKEPIILSCGCDVPHNRFPGIDHYFETNIKKPSILSLSQKQPTHNPKETNVQDRRNKTSNKTNIDDDNIRSTNKENNNHDDDDDVVTNISDA</sequence>
<dbReference type="AlphaFoldDB" id="A0A816RBZ0"/>
<accession>A0A816RBZ0</accession>
<gene>
    <name evidence="5" type="ORF">BYL167_LOCUS8356</name>
    <name evidence="2" type="ORF">KQP761_LOCUS30686</name>
    <name evidence="3" type="ORF">MBJ925_LOCUS16689</name>
    <name evidence="6" type="ORF">OVN521_LOCUS11608</name>
    <name evidence="4" type="ORF">SMN809_LOCUS5436</name>
    <name evidence="7" type="ORF">UXM345_LOCUS14416</name>
</gene>
<dbReference type="Proteomes" id="UP000663824">
    <property type="component" value="Unassembled WGS sequence"/>
</dbReference>
<protein>
    <submittedName>
        <fullName evidence="3">Uncharacterized protein</fullName>
    </submittedName>
</protein>
<dbReference type="Proteomes" id="UP000676336">
    <property type="component" value="Unassembled WGS sequence"/>
</dbReference>
<reference evidence="3" key="1">
    <citation type="submission" date="2021-02" db="EMBL/GenBank/DDBJ databases">
        <authorList>
            <person name="Nowell W R."/>
        </authorList>
    </citation>
    <scope>NUCLEOTIDE SEQUENCE</scope>
</reference>
<evidence type="ECO:0000313" key="9">
    <source>
        <dbReference type="Proteomes" id="UP000663866"/>
    </source>
</evidence>
<dbReference type="Proteomes" id="UP000663834">
    <property type="component" value="Unassembled WGS sequence"/>
</dbReference>
<proteinExistence type="predicted"/>
<dbReference type="EMBL" id="CAJOBG010001559">
    <property type="protein sequence ID" value="CAF3939676.1"/>
    <property type="molecule type" value="Genomic_DNA"/>
</dbReference>
<feature type="compositionally biased region" description="Basic and acidic residues" evidence="1">
    <location>
        <begin position="347"/>
        <end position="363"/>
    </location>
</feature>
<evidence type="ECO:0000256" key="1">
    <source>
        <dbReference type="SAM" id="MobiDB-lite"/>
    </source>
</evidence>
<feature type="region of interest" description="Disordered" evidence="1">
    <location>
        <begin position="228"/>
        <end position="283"/>
    </location>
</feature>
<dbReference type="Proteomes" id="UP000681967">
    <property type="component" value="Unassembled WGS sequence"/>
</dbReference>
<feature type="compositionally biased region" description="Basic and acidic residues" evidence="1">
    <location>
        <begin position="230"/>
        <end position="248"/>
    </location>
</feature>
<evidence type="ECO:0000313" key="5">
    <source>
        <dbReference type="EMBL" id="CAF3898841.1"/>
    </source>
</evidence>
<dbReference type="EMBL" id="CAJNRE010008116">
    <property type="protein sequence ID" value="CAF2070796.1"/>
    <property type="molecule type" value="Genomic_DNA"/>
</dbReference>
<evidence type="ECO:0000313" key="7">
    <source>
        <dbReference type="EMBL" id="CAF3969797.1"/>
    </source>
</evidence>
<dbReference type="EMBL" id="CAJOBF010001632">
    <property type="protein sequence ID" value="CAF3969797.1"/>
    <property type="molecule type" value="Genomic_DNA"/>
</dbReference>
<dbReference type="EMBL" id="CAJOBH010002287">
    <property type="protein sequence ID" value="CAF3898841.1"/>
    <property type="molecule type" value="Genomic_DNA"/>
</dbReference>
<feature type="compositionally biased region" description="Basic and acidic residues" evidence="1">
    <location>
        <begin position="329"/>
        <end position="340"/>
    </location>
</feature>
<dbReference type="EMBL" id="CAJNOW010017096">
    <property type="protein sequence ID" value="CAF1654628.1"/>
    <property type="molecule type" value="Genomic_DNA"/>
</dbReference>
<keyword evidence="9" id="KW-1185">Reference proteome</keyword>
<evidence type="ECO:0000313" key="2">
    <source>
        <dbReference type="EMBL" id="CAF1654628.1"/>
    </source>
</evidence>
<feature type="compositionally biased region" description="Polar residues" evidence="1">
    <location>
        <begin position="319"/>
        <end position="328"/>
    </location>
</feature>
<feature type="compositionally biased region" description="Polar residues" evidence="1">
    <location>
        <begin position="269"/>
        <end position="281"/>
    </location>
</feature>
<evidence type="ECO:0000313" key="4">
    <source>
        <dbReference type="EMBL" id="CAF3877594.1"/>
    </source>
</evidence>
<evidence type="ECO:0000313" key="8">
    <source>
        <dbReference type="Proteomes" id="UP000663824"/>
    </source>
</evidence>
<dbReference type="Proteomes" id="UP000663866">
    <property type="component" value="Unassembled WGS sequence"/>
</dbReference>
<comment type="caution">
    <text evidence="3">The sequence shown here is derived from an EMBL/GenBank/DDBJ whole genome shotgun (WGS) entry which is preliminary data.</text>
</comment>
<name>A0A816RBZ0_9BILA</name>
<evidence type="ECO:0000313" key="3">
    <source>
        <dbReference type="EMBL" id="CAF2070796.1"/>
    </source>
</evidence>
<evidence type="ECO:0000313" key="6">
    <source>
        <dbReference type="EMBL" id="CAF3939676.1"/>
    </source>
</evidence>
<organism evidence="3 8">
    <name type="scientific">Rotaria magnacalcarata</name>
    <dbReference type="NCBI Taxonomy" id="392030"/>
    <lineage>
        <taxon>Eukaryota</taxon>
        <taxon>Metazoa</taxon>
        <taxon>Spiralia</taxon>
        <taxon>Gnathifera</taxon>
        <taxon>Rotifera</taxon>
        <taxon>Eurotatoria</taxon>
        <taxon>Bdelloidea</taxon>
        <taxon>Philodinida</taxon>
        <taxon>Philodinidae</taxon>
        <taxon>Rotaria</taxon>
    </lineage>
</organism>
<dbReference type="EMBL" id="CAJOBI010001367">
    <property type="protein sequence ID" value="CAF3877594.1"/>
    <property type="molecule type" value="Genomic_DNA"/>
</dbReference>